<name>A0AAD5J639_ACENE</name>
<evidence type="ECO:0000313" key="3">
    <source>
        <dbReference type="EMBL" id="KAI9186208.1"/>
    </source>
</evidence>
<dbReference type="AlphaFoldDB" id="A0AAD5J639"/>
<feature type="region of interest" description="Disordered" evidence="2">
    <location>
        <begin position="388"/>
        <end position="485"/>
    </location>
</feature>
<evidence type="ECO:0000256" key="2">
    <source>
        <dbReference type="SAM" id="MobiDB-lite"/>
    </source>
</evidence>
<gene>
    <name evidence="3" type="ORF">LWI28_014883</name>
</gene>
<feature type="region of interest" description="Disordered" evidence="2">
    <location>
        <begin position="640"/>
        <end position="669"/>
    </location>
</feature>
<feature type="coiled-coil region" evidence="1">
    <location>
        <begin position="564"/>
        <end position="598"/>
    </location>
</feature>
<keyword evidence="4" id="KW-1185">Reference proteome</keyword>
<organism evidence="3 4">
    <name type="scientific">Acer negundo</name>
    <name type="common">Box elder</name>
    <dbReference type="NCBI Taxonomy" id="4023"/>
    <lineage>
        <taxon>Eukaryota</taxon>
        <taxon>Viridiplantae</taxon>
        <taxon>Streptophyta</taxon>
        <taxon>Embryophyta</taxon>
        <taxon>Tracheophyta</taxon>
        <taxon>Spermatophyta</taxon>
        <taxon>Magnoliopsida</taxon>
        <taxon>eudicotyledons</taxon>
        <taxon>Gunneridae</taxon>
        <taxon>Pentapetalae</taxon>
        <taxon>rosids</taxon>
        <taxon>malvids</taxon>
        <taxon>Sapindales</taxon>
        <taxon>Sapindaceae</taxon>
        <taxon>Hippocastanoideae</taxon>
        <taxon>Acereae</taxon>
        <taxon>Acer</taxon>
    </lineage>
</organism>
<accession>A0AAD5J639</accession>
<dbReference type="EMBL" id="JAJSOW010000100">
    <property type="protein sequence ID" value="KAI9186208.1"/>
    <property type="molecule type" value="Genomic_DNA"/>
</dbReference>
<reference evidence="3" key="2">
    <citation type="submission" date="2023-02" db="EMBL/GenBank/DDBJ databases">
        <authorList>
            <person name="Swenson N.G."/>
            <person name="Wegrzyn J.L."/>
            <person name="Mcevoy S.L."/>
        </authorList>
    </citation>
    <scope>NUCLEOTIDE SEQUENCE</scope>
    <source>
        <strain evidence="3">91603</strain>
        <tissue evidence="3">Leaf</tissue>
    </source>
</reference>
<proteinExistence type="predicted"/>
<reference evidence="3" key="1">
    <citation type="journal article" date="2022" name="Plant J.">
        <title>Strategies of tolerance reflected in two North American maple genomes.</title>
        <authorList>
            <person name="McEvoy S.L."/>
            <person name="Sezen U.U."/>
            <person name="Trouern-Trend A."/>
            <person name="McMahon S.M."/>
            <person name="Schaberg P.G."/>
            <person name="Yang J."/>
            <person name="Wegrzyn J.L."/>
            <person name="Swenson N.G."/>
        </authorList>
    </citation>
    <scope>NUCLEOTIDE SEQUENCE</scope>
    <source>
        <strain evidence="3">91603</strain>
    </source>
</reference>
<comment type="caution">
    <text evidence="3">The sequence shown here is derived from an EMBL/GenBank/DDBJ whole genome shotgun (WGS) entry which is preliminary data.</text>
</comment>
<evidence type="ECO:0000313" key="4">
    <source>
        <dbReference type="Proteomes" id="UP001064489"/>
    </source>
</evidence>
<feature type="region of interest" description="Disordered" evidence="2">
    <location>
        <begin position="1"/>
        <end position="40"/>
    </location>
</feature>
<dbReference type="Proteomes" id="UP001064489">
    <property type="component" value="Chromosome 3"/>
</dbReference>
<evidence type="ECO:0000256" key="1">
    <source>
        <dbReference type="SAM" id="Coils"/>
    </source>
</evidence>
<keyword evidence="1" id="KW-0175">Coiled coil</keyword>
<sequence length="669" mass="74009">MASPSKLPTPSPSRGEVDDSGDEQTPQCRRSTKNPRIGLGFHNKSEDLVQLTDEEDTEIVGGVEKDGDAPVVTLIGVHTGSYTFFHDGRIVPDSVCTMETLARLREEYKISDDIDLSLPHRGYDAYTPPRDVLLIQKMAFECGVRLSLHPTLLRALVSLELAPLQISPGFWKHLTGFSVLWREQCARDNIDKEPGLDELRYLFQIAYLVPREQFYLRASNEMKFIVPSANVKYVPPWKEKWFVVKGEWGNTAYIGGFEYPVPTQFTTKDKWAKGLLSSESWDILGKILRRGYVNVQYPTLDQLEGGRLEKFFTIFYALPVSATQLVTGSPTSSGKWTGSMDLPPSSSLVPSLPHSPFNTVQATTTQPDAVLIPPSTLAKPLAKIPSPLSASAGSLVRTPARPSTRAPRRQSIRSMLARATKARGTSEQSPRKTRKIATHSAVGTPPNPPPAVLPSRKQPRITEKEAAPASYPAADVPLGSGSGGASHDEAVSQFVAFCPEGSLMNMAKLPIEILVTKGASVLAEAAKASKNGRQAAIVEAQHYLRCLDTETVWSLRQHEERECLKRECLKRECLKREKRLLQDENRLSRKTVQNLEAQEGSSFEYGYFTACYEIATALPPPFDLQTTLNWDREQIMAKAAHLASEDQAQEDSPHDDAHPGWRPSLPIGT</sequence>
<protein>
    <submittedName>
        <fullName evidence="3">Uncharacterized protein</fullName>
    </submittedName>
</protein>